<comment type="caution">
    <text evidence="3">The sequence shown here is derived from an EMBL/GenBank/DDBJ whole genome shotgun (WGS) entry which is preliminary data.</text>
</comment>
<dbReference type="PANTHER" id="PTHR33993">
    <property type="entry name" value="GLYOXALASE-RELATED"/>
    <property type="match status" value="1"/>
</dbReference>
<feature type="domain" description="Glyoxalase/fosfomycin resistance/dioxygenase" evidence="2">
    <location>
        <begin position="11"/>
        <end position="117"/>
    </location>
</feature>
<dbReference type="SUPFAM" id="SSF54593">
    <property type="entry name" value="Glyoxalase/Bleomycin resistance protein/Dihydroxybiphenyl dioxygenase"/>
    <property type="match status" value="1"/>
</dbReference>
<feature type="region of interest" description="Disordered" evidence="1">
    <location>
        <begin position="123"/>
        <end position="155"/>
    </location>
</feature>
<organism evidence="3">
    <name type="scientific">mine drainage metagenome</name>
    <dbReference type="NCBI Taxonomy" id="410659"/>
    <lineage>
        <taxon>unclassified sequences</taxon>
        <taxon>metagenomes</taxon>
        <taxon>ecological metagenomes</taxon>
    </lineage>
</organism>
<dbReference type="InterPro" id="IPR052164">
    <property type="entry name" value="Anthracycline_SecMetBiosynth"/>
</dbReference>
<dbReference type="EMBL" id="AUZZ01005396">
    <property type="protein sequence ID" value="EQD49773.1"/>
    <property type="molecule type" value="Genomic_DNA"/>
</dbReference>
<feature type="compositionally biased region" description="Polar residues" evidence="1">
    <location>
        <begin position="133"/>
        <end position="143"/>
    </location>
</feature>
<sequence length="155" mass="17217">MKNEINEVTLFEIPAKDPEVLRKFYADVFGWKFKNSAVQNMQYWTIDTGTKHIPGVNGGMYKKGSEKETPVNYISTTNLDETIASVEKAGGHITVGKREVEGHGLTAIGVDPEGNSIGLFQSADRGRFRQRGKQSQSGANRVSSEYRDNMTADDR</sequence>
<protein>
    <submittedName>
        <fullName evidence="3">Glyoxalase/bleomycin resistance protein/dioxygenase</fullName>
    </submittedName>
</protein>
<evidence type="ECO:0000313" key="3">
    <source>
        <dbReference type="EMBL" id="EQD49773.1"/>
    </source>
</evidence>
<name>T0ZYX2_9ZZZZ</name>
<dbReference type="Pfam" id="PF00903">
    <property type="entry name" value="Glyoxalase"/>
    <property type="match status" value="1"/>
</dbReference>
<dbReference type="GO" id="GO:0051213">
    <property type="term" value="F:dioxygenase activity"/>
    <property type="evidence" value="ECO:0007669"/>
    <property type="project" value="UniProtKB-KW"/>
</dbReference>
<keyword evidence="3" id="KW-0560">Oxidoreductase</keyword>
<accession>T0ZYX2</accession>
<dbReference type="AlphaFoldDB" id="T0ZYX2"/>
<dbReference type="Gene3D" id="3.10.180.10">
    <property type="entry name" value="2,3-Dihydroxybiphenyl 1,2-Dioxygenase, domain 1"/>
    <property type="match status" value="1"/>
</dbReference>
<evidence type="ECO:0000256" key="1">
    <source>
        <dbReference type="SAM" id="MobiDB-lite"/>
    </source>
</evidence>
<dbReference type="PANTHER" id="PTHR33993:SF2">
    <property type="entry name" value="VOC DOMAIN-CONTAINING PROTEIN"/>
    <property type="match status" value="1"/>
</dbReference>
<reference evidence="3" key="2">
    <citation type="journal article" date="2014" name="ISME J.">
        <title>Microbial stratification in low pH oxic and suboxic macroscopic growths along an acid mine drainage.</title>
        <authorList>
            <person name="Mendez-Garcia C."/>
            <person name="Mesa V."/>
            <person name="Sprenger R.R."/>
            <person name="Richter M."/>
            <person name="Diez M.S."/>
            <person name="Solano J."/>
            <person name="Bargiela R."/>
            <person name="Golyshina O.V."/>
            <person name="Manteca A."/>
            <person name="Ramos J.L."/>
            <person name="Gallego J.R."/>
            <person name="Llorente I."/>
            <person name="Martins Dos Santos V.A."/>
            <person name="Jensen O.N."/>
            <person name="Pelaez A.I."/>
            <person name="Sanchez J."/>
            <person name="Ferrer M."/>
        </authorList>
    </citation>
    <scope>NUCLEOTIDE SEQUENCE</scope>
</reference>
<feature type="compositionally biased region" description="Basic and acidic residues" evidence="1">
    <location>
        <begin position="144"/>
        <end position="155"/>
    </location>
</feature>
<reference evidence="3" key="1">
    <citation type="submission" date="2013-08" db="EMBL/GenBank/DDBJ databases">
        <authorList>
            <person name="Mendez C."/>
            <person name="Richter M."/>
            <person name="Ferrer M."/>
            <person name="Sanchez J."/>
        </authorList>
    </citation>
    <scope>NUCLEOTIDE SEQUENCE</scope>
</reference>
<dbReference type="InterPro" id="IPR029068">
    <property type="entry name" value="Glyas_Bleomycin-R_OHBP_Dase"/>
</dbReference>
<proteinExistence type="predicted"/>
<dbReference type="CDD" id="cd07247">
    <property type="entry name" value="SgaA_N_like"/>
    <property type="match status" value="1"/>
</dbReference>
<evidence type="ECO:0000259" key="2">
    <source>
        <dbReference type="Pfam" id="PF00903"/>
    </source>
</evidence>
<gene>
    <name evidence="3" type="ORF">B2A_07537</name>
</gene>
<keyword evidence="3" id="KW-0223">Dioxygenase</keyword>
<dbReference type="InterPro" id="IPR004360">
    <property type="entry name" value="Glyas_Fos-R_dOase_dom"/>
</dbReference>